<reference evidence="2" key="1">
    <citation type="journal article" date="2020" name="Stud. Mycol.">
        <title>101 Dothideomycetes genomes: a test case for predicting lifestyles and emergence of pathogens.</title>
        <authorList>
            <person name="Haridas S."/>
            <person name="Albert R."/>
            <person name="Binder M."/>
            <person name="Bloem J."/>
            <person name="Labutti K."/>
            <person name="Salamov A."/>
            <person name="Andreopoulos B."/>
            <person name="Baker S."/>
            <person name="Barry K."/>
            <person name="Bills G."/>
            <person name="Bluhm B."/>
            <person name="Cannon C."/>
            <person name="Castanera R."/>
            <person name="Culley D."/>
            <person name="Daum C."/>
            <person name="Ezra D."/>
            <person name="Gonzalez J."/>
            <person name="Henrissat B."/>
            <person name="Kuo A."/>
            <person name="Liang C."/>
            <person name="Lipzen A."/>
            <person name="Lutzoni F."/>
            <person name="Magnuson J."/>
            <person name="Mondo S."/>
            <person name="Nolan M."/>
            <person name="Ohm R."/>
            <person name="Pangilinan J."/>
            <person name="Park H.-J."/>
            <person name="Ramirez L."/>
            <person name="Alfaro M."/>
            <person name="Sun H."/>
            <person name="Tritt A."/>
            <person name="Yoshinaga Y."/>
            <person name="Zwiers L.-H."/>
            <person name="Turgeon B."/>
            <person name="Goodwin S."/>
            <person name="Spatafora J."/>
            <person name="Crous P."/>
            <person name="Grigoriev I."/>
        </authorList>
    </citation>
    <scope>NUCLEOTIDE SEQUENCE</scope>
    <source>
        <strain evidence="2">ATCC 16933</strain>
    </source>
</reference>
<feature type="compositionally biased region" description="Polar residues" evidence="1">
    <location>
        <begin position="130"/>
        <end position="142"/>
    </location>
</feature>
<sequence>MERRVKGSVRASALVVVAVVAVVAVEAVDGRRVLGRPTPPGCGPPPGGSEGARSIVRSVSRPFFGLFFASLDASWKIVFGAEHERLFGCCLARSAGQVPTRRLDGTRQVFVDDGAGGASTEQGSEEVTHRSTTSNSQGGTRQSLRERRR</sequence>
<proteinExistence type="predicted"/>
<evidence type="ECO:0000256" key="1">
    <source>
        <dbReference type="SAM" id="MobiDB-lite"/>
    </source>
</evidence>
<name>A0A6A6NU11_9PEZI</name>
<protein>
    <submittedName>
        <fullName evidence="2">Uncharacterized protein</fullName>
    </submittedName>
</protein>
<dbReference type="EMBL" id="MU001688">
    <property type="protein sequence ID" value="KAF2455048.1"/>
    <property type="molecule type" value="Genomic_DNA"/>
</dbReference>
<accession>A0A6A6NU11</accession>
<feature type="region of interest" description="Disordered" evidence="1">
    <location>
        <begin position="111"/>
        <end position="149"/>
    </location>
</feature>
<evidence type="ECO:0000313" key="3">
    <source>
        <dbReference type="Proteomes" id="UP000799766"/>
    </source>
</evidence>
<organism evidence="2 3">
    <name type="scientific">Lineolata rhizophorae</name>
    <dbReference type="NCBI Taxonomy" id="578093"/>
    <lineage>
        <taxon>Eukaryota</taxon>
        <taxon>Fungi</taxon>
        <taxon>Dikarya</taxon>
        <taxon>Ascomycota</taxon>
        <taxon>Pezizomycotina</taxon>
        <taxon>Dothideomycetes</taxon>
        <taxon>Dothideomycetes incertae sedis</taxon>
        <taxon>Lineolatales</taxon>
        <taxon>Lineolataceae</taxon>
        <taxon>Lineolata</taxon>
    </lineage>
</organism>
<dbReference type="AlphaFoldDB" id="A0A6A6NU11"/>
<gene>
    <name evidence="2" type="ORF">BDY21DRAFT_351015</name>
</gene>
<keyword evidence="3" id="KW-1185">Reference proteome</keyword>
<dbReference type="Proteomes" id="UP000799766">
    <property type="component" value="Unassembled WGS sequence"/>
</dbReference>
<evidence type="ECO:0000313" key="2">
    <source>
        <dbReference type="EMBL" id="KAF2455048.1"/>
    </source>
</evidence>